<feature type="domain" description="ATP-cone" evidence="4">
    <location>
        <begin position="4"/>
        <end position="89"/>
    </location>
</feature>
<comment type="caution">
    <text evidence="5">The sequence shown here is derived from an EMBL/GenBank/DDBJ whole genome shotgun (WGS) entry which is preliminary data.</text>
</comment>
<gene>
    <name evidence="5" type="ORF">A2892_02770</name>
</gene>
<evidence type="ECO:0000256" key="1">
    <source>
        <dbReference type="ARBA" id="ARBA00022741"/>
    </source>
</evidence>
<evidence type="ECO:0000259" key="4">
    <source>
        <dbReference type="PROSITE" id="PS51161"/>
    </source>
</evidence>
<accession>A0A1F8B768</accession>
<dbReference type="STRING" id="1802517.A2892_02770"/>
<evidence type="ECO:0000256" key="2">
    <source>
        <dbReference type="ARBA" id="ARBA00022840"/>
    </source>
</evidence>
<proteinExistence type="predicted"/>
<evidence type="ECO:0000313" key="6">
    <source>
        <dbReference type="Proteomes" id="UP000176404"/>
    </source>
</evidence>
<organism evidence="5 6">
    <name type="scientific">Candidatus Woesebacteria bacterium RIFCSPLOWO2_01_FULL_39_10b</name>
    <dbReference type="NCBI Taxonomy" id="1802517"/>
    <lineage>
        <taxon>Bacteria</taxon>
        <taxon>Candidatus Woeseibacteriota</taxon>
    </lineage>
</organism>
<name>A0A1F8B768_9BACT</name>
<evidence type="ECO:0000313" key="5">
    <source>
        <dbReference type="EMBL" id="OGM59882.1"/>
    </source>
</evidence>
<sequence length="90" mass="9707">MGILRVKKKDGSEEDFDKGKITAGVIKSGASEEEAEKVVQEVEIWANTVEGGVVSTDEIAAKVVESLLGVNLKASTSFEEYRKTKTSESN</sequence>
<dbReference type="EMBL" id="MGHD01000012">
    <property type="protein sequence ID" value="OGM59882.1"/>
    <property type="molecule type" value="Genomic_DNA"/>
</dbReference>
<dbReference type="PROSITE" id="PS51161">
    <property type="entry name" value="ATP_CONE"/>
    <property type="match status" value="1"/>
</dbReference>
<keyword evidence="1 3" id="KW-0547">Nucleotide-binding</keyword>
<reference evidence="5 6" key="1">
    <citation type="journal article" date="2016" name="Nat. Commun.">
        <title>Thousands of microbial genomes shed light on interconnected biogeochemical processes in an aquifer system.</title>
        <authorList>
            <person name="Anantharaman K."/>
            <person name="Brown C.T."/>
            <person name="Hug L.A."/>
            <person name="Sharon I."/>
            <person name="Castelle C.J."/>
            <person name="Probst A.J."/>
            <person name="Thomas B.C."/>
            <person name="Singh A."/>
            <person name="Wilkins M.J."/>
            <person name="Karaoz U."/>
            <person name="Brodie E.L."/>
            <person name="Williams K.H."/>
            <person name="Hubbard S.S."/>
            <person name="Banfield J.F."/>
        </authorList>
    </citation>
    <scope>NUCLEOTIDE SEQUENCE [LARGE SCALE GENOMIC DNA]</scope>
</reference>
<dbReference type="AlphaFoldDB" id="A0A1F8B768"/>
<protein>
    <recommendedName>
        <fullName evidence="4">ATP-cone domain-containing protein</fullName>
    </recommendedName>
</protein>
<dbReference type="GO" id="GO:0005524">
    <property type="term" value="F:ATP binding"/>
    <property type="evidence" value="ECO:0007669"/>
    <property type="project" value="UniProtKB-UniRule"/>
</dbReference>
<dbReference type="Proteomes" id="UP000176404">
    <property type="component" value="Unassembled WGS sequence"/>
</dbReference>
<dbReference type="InterPro" id="IPR005144">
    <property type="entry name" value="ATP-cone_dom"/>
</dbReference>
<dbReference type="Pfam" id="PF03477">
    <property type="entry name" value="ATP-cone"/>
    <property type="match status" value="1"/>
</dbReference>
<keyword evidence="2 3" id="KW-0067">ATP-binding</keyword>
<evidence type="ECO:0000256" key="3">
    <source>
        <dbReference type="PROSITE-ProRule" id="PRU00492"/>
    </source>
</evidence>